<evidence type="ECO:0000313" key="5">
    <source>
        <dbReference type="RefSeq" id="XP_020092463.1"/>
    </source>
</evidence>
<dbReference type="GeneID" id="109712979"/>
<accession>A0A6P5FG72</accession>
<reference evidence="2 3" key="2">
    <citation type="submission" date="2025-04" db="UniProtKB">
        <authorList>
            <consortium name="RefSeq"/>
        </authorList>
    </citation>
    <scope>IDENTIFICATION</scope>
    <source>
        <tissue evidence="2 3">Leaf</tissue>
    </source>
</reference>
<evidence type="ECO:0000313" key="2">
    <source>
        <dbReference type="RefSeq" id="XP_020092458.1"/>
    </source>
</evidence>
<evidence type="ECO:0000313" key="4">
    <source>
        <dbReference type="RefSeq" id="XP_020092462.1"/>
    </source>
</evidence>
<dbReference type="RefSeq" id="XP_020092458.1">
    <property type="nucleotide sequence ID" value="XM_020236869.1"/>
</dbReference>
<dbReference type="OrthoDB" id="771242at2759"/>
<evidence type="ECO:0000313" key="1">
    <source>
        <dbReference type="Proteomes" id="UP000515123"/>
    </source>
</evidence>
<evidence type="ECO:0000313" key="3">
    <source>
        <dbReference type="RefSeq" id="XP_020092459.1"/>
    </source>
</evidence>
<reference evidence="1" key="1">
    <citation type="journal article" date="2015" name="Nat. Genet.">
        <title>The pineapple genome and the evolution of CAM photosynthesis.</title>
        <authorList>
            <person name="Ming R."/>
            <person name="VanBuren R."/>
            <person name="Wai C.M."/>
            <person name="Tang H."/>
            <person name="Schatz M.C."/>
            <person name="Bowers J.E."/>
            <person name="Lyons E."/>
            <person name="Wang M.L."/>
            <person name="Chen J."/>
            <person name="Biggers E."/>
            <person name="Zhang J."/>
            <person name="Huang L."/>
            <person name="Zhang L."/>
            <person name="Miao W."/>
            <person name="Zhang J."/>
            <person name="Ye Z."/>
            <person name="Miao C."/>
            <person name="Lin Z."/>
            <person name="Wang H."/>
            <person name="Zhou H."/>
            <person name="Yim W.C."/>
            <person name="Priest H.D."/>
            <person name="Zheng C."/>
            <person name="Woodhouse M."/>
            <person name="Edger P.P."/>
            <person name="Guyot R."/>
            <person name="Guo H.B."/>
            <person name="Guo H."/>
            <person name="Zheng G."/>
            <person name="Singh R."/>
            <person name="Sharma A."/>
            <person name="Min X."/>
            <person name="Zheng Y."/>
            <person name="Lee H."/>
            <person name="Gurtowski J."/>
            <person name="Sedlazeck F.J."/>
            <person name="Harkess A."/>
            <person name="McKain M.R."/>
            <person name="Liao Z."/>
            <person name="Fang J."/>
            <person name="Liu J."/>
            <person name="Zhang X."/>
            <person name="Zhang Q."/>
            <person name="Hu W."/>
            <person name="Qin Y."/>
            <person name="Wang K."/>
            <person name="Chen L.Y."/>
            <person name="Shirley N."/>
            <person name="Lin Y.R."/>
            <person name="Liu L.Y."/>
            <person name="Hernandez A.G."/>
            <person name="Wright C.L."/>
            <person name="Bulone V."/>
            <person name="Tuskan G.A."/>
            <person name="Heath K."/>
            <person name="Zee F."/>
            <person name="Moore P.H."/>
            <person name="Sunkar R."/>
            <person name="Leebens-Mack J.H."/>
            <person name="Mockler T."/>
            <person name="Bennetzen J.L."/>
            <person name="Freeling M."/>
            <person name="Sankoff D."/>
            <person name="Paterson A.H."/>
            <person name="Zhu X."/>
            <person name="Yang X."/>
            <person name="Smith J.A."/>
            <person name="Cushman J.C."/>
            <person name="Paull R.E."/>
            <person name="Yu Q."/>
        </authorList>
    </citation>
    <scope>NUCLEOTIDE SEQUENCE [LARGE SCALE GENOMIC DNA]</scope>
    <source>
        <strain evidence="1">cv. F153</strain>
    </source>
</reference>
<dbReference type="Proteomes" id="UP000515123">
    <property type="component" value="Linkage group 7"/>
</dbReference>
<protein>
    <submittedName>
        <fullName evidence="2 3">Uncharacterized protein LOC109712979</fullName>
    </submittedName>
</protein>
<organism evidence="2">
    <name type="scientific">Ananas comosus</name>
    <name type="common">Pineapple</name>
    <name type="synonym">Ananas ananas</name>
    <dbReference type="NCBI Taxonomy" id="4615"/>
    <lineage>
        <taxon>Eukaryota</taxon>
        <taxon>Viridiplantae</taxon>
        <taxon>Streptophyta</taxon>
        <taxon>Embryophyta</taxon>
        <taxon>Tracheophyta</taxon>
        <taxon>Spermatophyta</taxon>
        <taxon>Magnoliopsida</taxon>
        <taxon>Liliopsida</taxon>
        <taxon>Poales</taxon>
        <taxon>Bromeliaceae</taxon>
        <taxon>Bromelioideae</taxon>
        <taxon>Ananas</taxon>
    </lineage>
</organism>
<dbReference type="RefSeq" id="XP_020092463.1">
    <property type="nucleotide sequence ID" value="XM_020236874.1"/>
</dbReference>
<dbReference type="RefSeq" id="XP_020092459.1">
    <property type="nucleotide sequence ID" value="XM_020236870.1"/>
</dbReference>
<sequence length="119" mass="13190">MLCCPQSPSCRMSGRGRQQRDEEEVEEKAAEAHVASARCGAAYRALCECHGRVRDRLQRKVLCRHLNRALAECMVSSCCPEEAEAVRALCSSAGTSLKRSQCERAQFALAFCLSSHQQQ</sequence>
<dbReference type="AlphaFoldDB" id="A0A6P5FG72"/>
<keyword evidence="1" id="KW-1185">Reference proteome</keyword>
<gene>
    <name evidence="2 3 4 5" type="primary">LOC109712979</name>
</gene>
<name>A0A6P5FG72_ANACO</name>
<dbReference type="RefSeq" id="XP_020092462.1">
    <property type="nucleotide sequence ID" value="XM_020236873.1"/>
</dbReference>
<proteinExistence type="predicted"/>